<dbReference type="PANTHER" id="PTHR46623">
    <property type="entry name" value="CARBOXYMETHYLENEBUTENOLIDASE-RELATED"/>
    <property type="match status" value="1"/>
</dbReference>
<dbReference type="InterPro" id="IPR051049">
    <property type="entry name" value="Dienelactone_hydrolase-like"/>
</dbReference>
<dbReference type="GO" id="GO:0016787">
    <property type="term" value="F:hydrolase activity"/>
    <property type="evidence" value="ECO:0007669"/>
    <property type="project" value="UniProtKB-KW"/>
</dbReference>
<keyword evidence="3" id="KW-1185">Reference proteome</keyword>
<accession>A0A4Z1RBW6</accession>
<comment type="caution">
    <text evidence="2">The sequence shown here is derived from an EMBL/GenBank/DDBJ whole genome shotgun (WGS) entry which is preliminary data.</text>
</comment>
<dbReference type="SUPFAM" id="SSF53474">
    <property type="entry name" value="alpha/beta-Hydrolases"/>
    <property type="match status" value="1"/>
</dbReference>
<proteinExistence type="predicted"/>
<dbReference type="InterPro" id="IPR002925">
    <property type="entry name" value="Dienelactn_hydro"/>
</dbReference>
<dbReference type="Pfam" id="PF01738">
    <property type="entry name" value="DLH"/>
    <property type="match status" value="1"/>
</dbReference>
<dbReference type="RefSeq" id="WP_134673648.1">
    <property type="nucleotide sequence ID" value="NZ_SPUH01000001.1"/>
</dbReference>
<evidence type="ECO:0000313" key="2">
    <source>
        <dbReference type="EMBL" id="TKS54268.1"/>
    </source>
</evidence>
<dbReference type="PANTHER" id="PTHR46623:SF6">
    <property type="entry name" value="ALPHA_BETA-HYDROLASES SUPERFAMILY PROTEIN"/>
    <property type="match status" value="1"/>
</dbReference>
<feature type="domain" description="Dienelactone hydrolase" evidence="1">
    <location>
        <begin position="19"/>
        <end position="220"/>
    </location>
</feature>
<dbReference type="Proteomes" id="UP000298681">
    <property type="component" value="Unassembled WGS sequence"/>
</dbReference>
<dbReference type="InterPro" id="IPR029058">
    <property type="entry name" value="AB_hydrolase_fold"/>
</dbReference>
<gene>
    <name evidence="2" type="ORF">E4582_05450</name>
</gene>
<keyword evidence="2" id="KW-0378">Hydrolase</keyword>
<organism evidence="2 3">
    <name type="scientific">Luteimonas yindakuii</name>
    <dbReference type="NCBI Taxonomy" id="2565782"/>
    <lineage>
        <taxon>Bacteria</taxon>
        <taxon>Pseudomonadati</taxon>
        <taxon>Pseudomonadota</taxon>
        <taxon>Gammaproteobacteria</taxon>
        <taxon>Lysobacterales</taxon>
        <taxon>Lysobacteraceae</taxon>
        <taxon>Luteimonas</taxon>
    </lineage>
</organism>
<dbReference type="AlphaFoldDB" id="A0A4Z1RBW6"/>
<reference evidence="2 3" key="1">
    <citation type="submission" date="2019-01" db="EMBL/GenBank/DDBJ databases">
        <authorList>
            <person name="Zhang S."/>
        </authorList>
    </citation>
    <scope>NUCLEOTIDE SEQUENCE [LARGE SCALE GENOMIC DNA]</scope>
    <source>
        <strain evidence="2 3">1626</strain>
    </source>
</reference>
<evidence type="ECO:0000259" key="1">
    <source>
        <dbReference type="Pfam" id="PF01738"/>
    </source>
</evidence>
<dbReference type="Gene3D" id="3.40.50.1820">
    <property type="entry name" value="alpha/beta hydrolase"/>
    <property type="match status" value="1"/>
</dbReference>
<evidence type="ECO:0000313" key="3">
    <source>
        <dbReference type="Proteomes" id="UP000298681"/>
    </source>
</evidence>
<dbReference type="EMBL" id="SPUH01000001">
    <property type="protein sequence ID" value="TKS54268.1"/>
    <property type="molecule type" value="Genomic_DNA"/>
</dbReference>
<sequence>MGRDIAIGSAHGSIGGWRAQSPGAPRGGLVVVQEIFGVNAHMRSVVDRYAAEGYTAIAPALFDLVQRDVELAYDDAGFSRGRELAGALGFDRAVALVEATAGVLRDDGLAVAVVGFCWGGSVALLANTRLGLPAVSYYGARSLPFLDEPLRAPMQFHFGAHDPSIPADDIERHRNAHPDAELHVHADAGHGFNRDVDPRHFIPAAASLAHQRTLAFLRRVLPEA</sequence>
<protein>
    <submittedName>
        <fullName evidence="2">Dienelactone hydrolase family protein</fullName>
    </submittedName>
</protein>
<name>A0A4Z1RBW6_9GAMM</name>